<dbReference type="InterPro" id="IPR014710">
    <property type="entry name" value="RmlC-like_jellyroll"/>
</dbReference>
<proteinExistence type="predicted"/>
<dbReference type="KEGG" id="vff:VITFI_CDS1552"/>
<evidence type="ECO:0000256" key="1">
    <source>
        <dbReference type="ARBA" id="ARBA00022491"/>
    </source>
</evidence>
<keyword evidence="3" id="KW-0238">DNA-binding</keyword>
<dbReference type="GO" id="GO:0043565">
    <property type="term" value="F:sequence-specific DNA binding"/>
    <property type="evidence" value="ECO:0007669"/>
    <property type="project" value="InterPro"/>
</dbReference>
<dbReference type="GO" id="GO:0003700">
    <property type="term" value="F:DNA-binding transcription factor activity"/>
    <property type="evidence" value="ECO:0007669"/>
    <property type="project" value="InterPro"/>
</dbReference>
<feature type="domain" description="HTH araC/xylS-type" evidence="5">
    <location>
        <begin position="169"/>
        <end position="266"/>
    </location>
</feature>
<dbReference type="EMBL" id="CP022423">
    <property type="protein sequence ID" value="ASM77330.1"/>
    <property type="molecule type" value="Genomic_DNA"/>
</dbReference>
<name>A0A221KES5_VITFI</name>
<dbReference type="PROSITE" id="PS01124">
    <property type="entry name" value="HTH_ARAC_FAMILY_2"/>
    <property type="match status" value="1"/>
</dbReference>
<dbReference type="InterPro" id="IPR018060">
    <property type="entry name" value="HTH_AraC"/>
</dbReference>
<keyword evidence="1" id="KW-0678">Repressor</keyword>
<dbReference type="Proteomes" id="UP000199729">
    <property type="component" value="Chromosome"/>
</dbReference>
<dbReference type="SUPFAM" id="SSF51182">
    <property type="entry name" value="RmlC-like cupins"/>
    <property type="match status" value="1"/>
</dbReference>
<dbReference type="SMART" id="SM00342">
    <property type="entry name" value="HTH_ARAC"/>
    <property type="match status" value="1"/>
</dbReference>
<organism evidence="6 7">
    <name type="scientific">Vitreoscilla filiformis</name>
    <dbReference type="NCBI Taxonomy" id="63"/>
    <lineage>
        <taxon>Bacteria</taxon>
        <taxon>Pseudomonadati</taxon>
        <taxon>Pseudomonadota</taxon>
        <taxon>Betaproteobacteria</taxon>
        <taxon>Neisseriales</taxon>
        <taxon>Neisseriaceae</taxon>
        <taxon>Vitreoscilla</taxon>
    </lineage>
</organism>
<protein>
    <submittedName>
        <fullName evidence="6">AraC family transcriptional regulator</fullName>
    </submittedName>
</protein>
<dbReference type="CDD" id="cd06124">
    <property type="entry name" value="cupin_NimR-like_N"/>
    <property type="match status" value="1"/>
</dbReference>
<evidence type="ECO:0000256" key="3">
    <source>
        <dbReference type="ARBA" id="ARBA00023125"/>
    </source>
</evidence>
<dbReference type="Pfam" id="PF12833">
    <property type="entry name" value="HTH_18"/>
    <property type="match status" value="1"/>
</dbReference>
<dbReference type="PANTHER" id="PTHR11019">
    <property type="entry name" value="HTH-TYPE TRANSCRIPTIONAL REGULATOR NIMR"/>
    <property type="match status" value="1"/>
</dbReference>
<dbReference type="PANTHER" id="PTHR11019:SF199">
    <property type="entry name" value="HTH-TYPE TRANSCRIPTIONAL REGULATOR NIMR"/>
    <property type="match status" value="1"/>
</dbReference>
<sequence>MAPATPHLFAPTAQRPVRCKHTTHAADTRVVPHRHAWAQLAYSSVGVMRVEAAQGTFMAPPSRAVWIPPGVEHAVTAVEHSHYHTLYLDQPPPHPPRDGQDWHHCRVLEVTDLLRAVILALDVRSDAEPPPSPLELARERHLVAVLHDELSSARPVPLGLPMPRDKRLHQLCAAILDDPARHTTLAAWATDAGASERTLARLFRAELGTSYARWRQQALIARAMVLAAAGHPMNHIASALGYASPSAFSAMVRRELGDSPRRMFFNRRDPQA</sequence>
<reference evidence="6 7" key="1">
    <citation type="submission" date="2017-07" db="EMBL/GenBank/DDBJ databases">
        <title>Complete Genome Sequence of the cosmetic ferment Vitreoscilla filiformis (ATCC15551).</title>
        <authorList>
            <person name="Contreras S."/>
            <person name="Sagory-Zalkind P."/>
            <person name="Blanquart H."/>
            <person name="Iltis A."/>
            <person name="Morand S.C."/>
        </authorList>
    </citation>
    <scope>NUCLEOTIDE SEQUENCE [LARGE SCALE GENOMIC DNA]</scope>
    <source>
        <strain evidence="6 7">ATCC 15551</strain>
    </source>
</reference>
<dbReference type="AlphaFoldDB" id="A0A221KES5"/>
<dbReference type="Gene3D" id="2.60.120.10">
    <property type="entry name" value="Jelly Rolls"/>
    <property type="match status" value="1"/>
</dbReference>
<gene>
    <name evidence="6" type="ORF">VITFI_CDS1552</name>
</gene>
<evidence type="ECO:0000313" key="6">
    <source>
        <dbReference type="EMBL" id="ASM77330.1"/>
    </source>
</evidence>
<keyword evidence="4" id="KW-0804">Transcription</keyword>
<evidence type="ECO:0000259" key="5">
    <source>
        <dbReference type="PROSITE" id="PS01124"/>
    </source>
</evidence>
<dbReference type="InterPro" id="IPR011051">
    <property type="entry name" value="RmlC_Cupin_sf"/>
</dbReference>
<dbReference type="InterPro" id="IPR003313">
    <property type="entry name" value="AraC-bd"/>
</dbReference>
<evidence type="ECO:0000313" key="7">
    <source>
        <dbReference type="Proteomes" id="UP000199729"/>
    </source>
</evidence>
<dbReference type="Gene3D" id="1.10.10.60">
    <property type="entry name" value="Homeodomain-like"/>
    <property type="match status" value="1"/>
</dbReference>
<keyword evidence="7" id="KW-1185">Reference proteome</keyword>
<accession>A0A221KES5</accession>
<evidence type="ECO:0000256" key="2">
    <source>
        <dbReference type="ARBA" id="ARBA00023015"/>
    </source>
</evidence>
<dbReference type="Pfam" id="PF02311">
    <property type="entry name" value="AraC_binding"/>
    <property type="match status" value="1"/>
</dbReference>
<evidence type="ECO:0000256" key="4">
    <source>
        <dbReference type="ARBA" id="ARBA00023163"/>
    </source>
</evidence>
<dbReference type="FunFam" id="1.10.10.60:FF:000132">
    <property type="entry name" value="AraC family transcriptional regulator"/>
    <property type="match status" value="1"/>
</dbReference>
<keyword evidence="2" id="KW-0805">Transcription regulation</keyword>